<name>A0A5E4M6N2_9HEMI</name>
<evidence type="ECO:0000313" key="1">
    <source>
        <dbReference type="EMBL" id="VVC26419.1"/>
    </source>
</evidence>
<dbReference type="Proteomes" id="UP000325440">
    <property type="component" value="Unassembled WGS sequence"/>
</dbReference>
<dbReference type="EMBL" id="CABPRJ010000033">
    <property type="protein sequence ID" value="VVC26419.1"/>
    <property type="molecule type" value="Genomic_DNA"/>
</dbReference>
<feature type="non-terminal residue" evidence="1">
    <location>
        <position position="64"/>
    </location>
</feature>
<accession>A0A5E4M6N2</accession>
<sequence length="64" mass="7037">MGVHCDTVAAIKKFRSLGAELFDDNNAKRITKITAGGTEKLPPRRYTDQTEFAFGKDATLLHIG</sequence>
<dbReference type="AlphaFoldDB" id="A0A5E4M6N2"/>
<reference evidence="1 2" key="1">
    <citation type="submission" date="2019-08" db="EMBL/GenBank/DDBJ databases">
        <authorList>
            <person name="Alioto T."/>
            <person name="Alioto T."/>
            <person name="Gomez Garrido J."/>
        </authorList>
    </citation>
    <scope>NUCLEOTIDE SEQUENCE [LARGE SCALE GENOMIC DNA]</scope>
</reference>
<proteinExistence type="predicted"/>
<protein>
    <submittedName>
        <fullName evidence="1">Uncharacterized protein</fullName>
    </submittedName>
</protein>
<keyword evidence="2" id="KW-1185">Reference proteome</keyword>
<gene>
    <name evidence="1" type="ORF">CINCED_3A023746</name>
</gene>
<evidence type="ECO:0000313" key="2">
    <source>
        <dbReference type="Proteomes" id="UP000325440"/>
    </source>
</evidence>
<organism evidence="1 2">
    <name type="scientific">Cinara cedri</name>
    <dbReference type="NCBI Taxonomy" id="506608"/>
    <lineage>
        <taxon>Eukaryota</taxon>
        <taxon>Metazoa</taxon>
        <taxon>Ecdysozoa</taxon>
        <taxon>Arthropoda</taxon>
        <taxon>Hexapoda</taxon>
        <taxon>Insecta</taxon>
        <taxon>Pterygota</taxon>
        <taxon>Neoptera</taxon>
        <taxon>Paraneoptera</taxon>
        <taxon>Hemiptera</taxon>
        <taxon>Sternorrhyncha</taxon>
        <taxon>Aphidomorpha</taxon>
        <taxon>Aphidoidea</taxon>
        <taxon>Aphididae</taxon>
        <taxon>Lachninae</taxon>
        <taxon>Cinara</taxon>
    </lineage>
</organism>